<dbReference type="EMBL" id="KI669609">
    <property type="protein sequence ID" value="ETN03671.1"/>
    <property type="molecule type" value="Genomic_DNA"/>
</dbReference>
<proteinExistence type="predicted"/>
<organism evidence="1 2">
    <name type="scientific">Phytophthora nicotianae (strain INRA-310)</name>
    <name type="common">Phytophthora parasitica</name>
    <dbReference type="NCBI Taxonomy" id="761204"/>
    <lineage>
        <taxon>Eukaryota</taxon>
        <taxon>Sar</taxon>
        <taxon>Stramenopiles</taxon>
        <taxon>Oomycota</taxon>
        <taxon>Peronosporomycetes</taxon>
        <taxon>Peronosporales</taxon>
        <taxon>Peronosporaceae</taxon>
        <taxon>Phytophthora</taxon>
    </lineage>
</organism>
<dbReference type="AlphaFoldDB" id="W2PSP7"/>
<reference evidence="2" key="1">
    <citation type="submission" date="2011-12" db="EMBL/GenBank/DDBJ databases">
        <authorList>
            <consortium name="The Broad Institute Genome Sequencing Platform"/>
            <person name="Russ C."/>
            <person name="Tyler B."/>
            <person name="Panabieres F."/>
            <person name="Shan W."/>
            <person name="Tripathy S."/>
            <person name="Grunwald N."/>
            <person name="Machado M."/>
            <person name="Young S.K."/>
            <person name="Zeng Q."/>
            <person name="Gargeya S."/>
            <person name="Fitzgerald M."/>
            <person name="Haas B."/>
            <person name="Abouelleil A."/>
            <person name="Alvarado L."/>
            <person name="Arachchi H.M."/>
            <person name="Berlin A."/>
            <person name="Chapman S.B."/>
            <person name="Gearin G."/>
            <person name="Goldberg J."/>
            <person name="Griggs A."/>
            <person name="Gujja S."/>
            <person name="Hansen M."/>
            <person name="Heiman D."/>
            <person name="Howarth C."/>
            <person name="Larimer J."/>
            <person name="Lui A."/>
            <person name="MacDonald P.J.P."/>
            <person name="McCowen C."/>
            <person name="Montmayeur A."/>
            <person name="Murphy C."/>
            <person name="Neiman D."/>
            <person name="Pearson M."/>
            <person name="Priest M."/>
            <person name="Roberts A."/>
            <person name="Saif S."/>
            <person name="Shea T."/>
            <person name="Sisk P."/>
            <person name="Stolte C."/>
            <person name="Sykes S."/>
            <person name="Wortman J."/>
            <person name="Nusbaum C."/>
            <person name="Birren B."/>
        </authorList>
    </citation>
    <scope>NUCLEOTIDE SEQUENCE [LARGE SCALE GENOMIC DNA]</scope>
    <source>
        <strain evidence="2">INRA-310</strain>
    </source>
</reference>
<evidence type="ECO:0000313" key="2">
    <source>
        <dbReference type="Proteomes" id="UP000018817"/>
    </source>
</evidence>
<gene>
    <name evidence="1" type="ORF">PPTG_23730</name>
</gene>
<sequence length="78" mass="8792">MAAQQRRDLKIGLLLLRSGNSDPELHQVTNHSVNKHSQLKDHQYFHRTQMSRHLFVPMAPVAISGGTPSKLRALLPNT</sequence>
<evidence type="ECO:0000313" key="1">
    <source>
        <dbReference type="EMBL" id="ETN03671.1"/>
    </source>
</evidence>
<dbReference type="VEuPathDB" id="FungiDB:PPTG_23730"/>
<reference evidence="1 2" key="2">
    <citation type="submission" date="2013-11" db="EMBL/GenBank/DDBJ databases">
        <title>The Genome Sequence of Phytophthora parasitica INRA-310.</title>
        <authorList>
            <consortium name="The Broad Institute Genomics Platform"/>
            <person name="Russ C."/>
            <person name="Tyler B."/>
            <person name="Panabieres F."/>
            <person name="Shan W."/>
            <person name="Tripathy S."/>
            <person name="Grunwald N."/>
            <person name="Machado M."/>
            <person name="Johnson C.S."/>
            <person name="Arredondo F."/>
            <person name="Hong C."/>
            <person name="Coffey M."/>
            <person name="Young S.K."/>
            <person name="Zeng Q."/>
            <person name="Gargeya S."/>
            <person name="Fitzgerald M."/>
            <person name="Abouelleil A."/>
            <person name="Alvarado L."/>
            <person name="Chapman S.B."/>
            <person name="Gainer-Dewar J."/>
            <person name="Goldberg J."/>
            <person name="Griggs A."/>
            <person name="Gujja S."/>
            <person name="Hansen M."/>
            <person name="Howarth C."/>
            <person name="Imamovic A."/>
            <person name="Ireland A."/>
            <person name="Larimer J."/>
            <person name="McCowan C."/>
            <person name="Murphy C."/>
            <person name="Pearson M."/>
            <person name="Poon T.W."/>
            <person name="Priest M."/>
            <person name="Roberts A."/>
            <person name="Saif S."/>
            <person name="Shea T."/>
            <person name="Sykes S."/>
            <person name="Wortman J."/>
            <person name="Nusbaum C."/>
            <person name="Birren B."/>
        </authorList>
    </citation>
    <scope>NUCLEOTIDE SEQUENCE [LARGE SCALE GENOMIC DNA]</scope>
    <source>
        <strain evidence="1 2">INRA-310</strain>
    </source>
</reference>
<dbReference type="Proteomes" id="UP000018817">
    <property type="component" value="Unassembled WGS sequence"/>
</dbReference>
<name>W2PSP7_PHYN3</name>
<accession>W2PSP7</accession>
<protein>
    <submittedName>
        <fullName evidence="1">Uncharacterized protein</fullName>
    </submittedName>
</protein>
<dbReference type="RefSeq" id="XP_008910898.1">
    <property type="nucleotide sequence ID" value="XM_008912650.1"/>
</dbReference>
<dbReference type="GeneID" id="20192329"/>